<evidence type="ECO:0008006" key="5">
    <source>
        <dbReference type="Google" id="ProtNLM"/>
    </source>
</evidence>
<reference evidence="3" key="1">
    <citation type="journal article" date="2014" name="Int. J. Syst. Evol. Microbiol.">
        <title>Complete genome sequence of Corynebacterium casei LMG S-19264T (=DSM 44701T), isolated from a smear-ripened cheese.</title>
        <authorList>
            <consortium name="US DOE Joint Genome Institute (JGI-PGF)"/>
            <person name="Walter F."/>
            <person name="Albersmeier A."/>
            <person name="Kalinowski J."/>
            <person name="Ruckert C."/>
        </authorList>
    </citation>
    <scope>NUCLEOTIDE SEQUENCE</scope>
    <source>
        <strain evidence="3">CGMCC 1.12919</strain>
    </source>
</reference>
<dbReference type="AlphaFoldDB" id="A0A916XDZ1"/>
<evidence type="ECO:0000256" key="2">
    <source>
        <dbReference type="SAM" id="MobiDB-lite"/>
    </source>
</evidence>
<accession>A0A916XDZ1</accession>
<evidence type="ECO:0000256" key="1">
    <source>
        <dbReference type="ARBA" id="ARBA00022729"/>
    </source>
</evidence>
<proteinExistence type="predicted"/>
<dbReference type="InterPro" id="IPR029046">
    <property type="entry name" value="LolA/LolB/LppX"/>
</dbReference>
<dbReference type="SUPFAM" id="SSF89392">
    <property type="entry name" value="Prokaryotic lipoproteins and lipoprotein localization factors"/>
    <property type="match status" value="1"/>
</dbReference>
<keyword evidence="4" id="KW-1185">Reference proteome</keyword>
<name>A0A916XDZ1_9HYPH</name>
<organism evidence="3 4">
    <name type="scientific">Chelatococcus reniformis</name>
    <dbReference type="NCBI Taxonomy" id="1494448"/>
    <lineage>
        <taxon>Bacteria</taxon>
        <taxon>Pseudomonadati</taxon>
        <taxon>Pseudomonadota</taxon>
        <taxon>Alphaproteobacteria</taxon>
        <taxon>Hyphomicrobiales</taxon>
        <taxon>Chelatococcaceae</taxon>
        <taxon>Chelatococcus</taxon>
    </lineage>
</organism>
<sequence length="258" mass="28070">MAQTAATPAPAQPAAPPQATPAGQAPATGQTAAPAEAPKPVIEQKALDLVKAMSDKLAAAKTLSVSARGMREVLSTQNNMLIFFSTTRVELQRPDRLNAVVDTDGQRMRFVYDGRTLTVADTSANLFSKLDAPGSLDETLQVAGKQGIHLALADFLYSNPYKALTDGLTTAYEVQTTQLHNAKVKHLAFAGKGVEWQIWIDTETQLPHLLAVTYTDTERHPHFLVELRNWELNKELPAKAFEFTPPANAAQIEFLPAR</sequence>
<reference evidence="3" key="2">
    <citation type="submission" date="2020-09" db="EMBL/GenBank/DDBJ databases">
        <authorList>
            <person name="Sun Q."/>
            <person name="Zhou Y."/>
        </authorList>
    </citation>
    <scope>NUCLEOTIDE SEQUENCE</scope>
    <source>
        <strain evidence="3">CGMCC 1.12919</strain>
    </source>
</reference>
<dbReference type="InterPro" id="IPR019207">
    <property type="entry name" value="DUF2092"/>
</dbReference>
<evidence type="ECO:0000313" key="3">
    <source>
        <dbReference type="EMBL" id="GGC63503.1"/>
    </source>
</evidence>
<dbReference type="EMBL" id="BMGG01000004">
    <property type="protein sequence ID" value="GGC63503.1"/>
    <property type="molecule type" value="Genomic_DNA"/>
</dbReference>
<feature type="compositionally biased region" description="Pro residues" evidence="2">
    <location>
        <begin position="10"/>
        <end position="19"/>
    </location>
</feature>
<comment type="caution">
    <text evidence="3">The sequence shown here is derived from an EMBL/GenBank/DDBJ whole genome shotgun (WGS) entry which is preliminary data.</text>
</comment>
<dbReference type="Pfam" id="PF09865">
    <property type="entry name" value="DUF2092"/>
    <property type="match status" value="1"/>
</dbReference>
<gene>
    <name evidence="3" type="ORF">GCM10010994_22640</name>
</gene>
<dbReference type="Proteomes" id="UP000637002">
    <property type="component" value="Unassembled WGS sequence"/>
</dbReference>
<feature type="region of interest" description="Disordered" evidence="2">
    <location>
        <begin position="1"/>
        <end position="38"/>
    </location>
</feature>
<protein>
    <recommendedName>
        <fullName evidence="5">DUF2092 domain-containing protein</fullName>
    </recommendedName>
</protein>
<keyword evidence="1" id="KW-0732">Signal</keyword>
<feature type="compositionally biased region" description="Low complexity" evidence="2">
    <location>
        <begin position="20"/>
        <end position="38"/>
    </location>
</feature>
<dbReference type="Gene3D" id="2.50.20.10">
    <property type="entry name" value="Lipoprotein localisation LolA/LolB/LppX"/>
    <property type="match status" value="1"/>
</dbReference>
<evidence type="ECO:0000313" key="4">
    <source>
        <dbReference type="Proteomes" id="UP000637002"/>
    </source>
</evidence>